<dbReference type="InterPro" id="IPR012156">
    <property type="entry name" value="Cold_shock_CspA"/>
</dbReference>
<dbReference type="AlphaFoldDB" id="A0A6P1YGT5"/>
<dbReference type="RefSeq" id="WP_163073430.1">
    <property type="nucleotide sequence ID" value="NZ_CP048630.1"/>
</dbReference>
<name>A0A6P1YGT5_9HYPH</name>
<dbReference type="InterPro" id="IPR050181">
    <property type="entry name" value="Cold_shock_domain"/>
</dbReference>
<dbReference type="Gene3D" id="2.40.50.140">
    <property type="entry name" value="Nucleic acid-binding proteins"/>
    <property type="match status" value="1"/>
</dbReference>
<evidence type="ECO:0000313" key="5">
    <source>
        <dbReference type="EMBL" id="QIB32489.1"/>
    </source>
</evidence>
<dbReference type="CDD" id="cd04458">
    <property type="entry name" value="CSP_CDS"/>
    <property type="match status" value="1"/>
</dbReference>
<organism evidence="5 6">
    <name type="scientific">Ancylobacter pratisalsi</name>
    <dbReference type="NCBI Taxonomy" id="1745854"/>
    <lineage>
        <taxon>Bacteria</taxon>
        <taxon>Pseudomonadati</taxon>
        <taxon>Pseudomonadota</taxon>
        <taxon>Alphaproteobacteria</taxon>
        <taxon>Hyphomicrobiales</taxon>
        <taxon>Xanthobacteraceae</taxon>
        <taxon>Ancylobacter</taxon>
    </lineage>
</organism>
<evidence type="ECO:0000256" key="1">
    <source>
        <dbReference type="ARBA" id="ARBA00004496"/>
    </source>
</evidence>
<dbReference type="PROSITE" id="PS00352">
    <property type="entry name" value="CSD_1"/>
    <property type="match status" value="1"/>
</dbReference>
<dbReference type="GO" id="GO:0005829">
    <property type="term" value="C:cytosol"/>
    <property type="evidence" value="ECO:0007669"/>
    <property type="project" value="UniProtKB-ARBA"/>
</dbReference>
<reference evidence="5 6" key="1">
    <citation type="submission" date="2020-02" db="EMBL/GenBank/DDBJ databases">
        <authorList>
            <person name="Li G."/>
        </authorList>
    </citation>
    <scope>NUCLEOTIDE SEQUENCE [LARGE SCALE GENOMIC DNA]</scope>
    <source>
        <strain evidence="5 6">DSM 102029</strain>
    </source>
</reference>
<keyword evidence="2" id="KW-0963">Cytoplasm</keyword>
<sequence>MSTETGTVKWFNDQKGYGFIQPDGAGKDVFVHISAVQRSGLQGLRDGEKVSFELQTDQRSGKTSAVNLRVG</sequence>
<dbReference type="GO" id="GO:0003676">
    <property type="term" value="F:nucleic acid binding"/>
    <property type="evidence" value="ECO:0007669"/>
    <property type="project" value="InterPro"/>
</dbReference>
<dbReference type="InterPro" id="IPR002059">
    <property type="entry name" value="CSP_DNA-bd"/>
</dbReference>
<proteinExistence type="predicted"/>
<keyword evidence="6" id="KW-1185">Reference proteome</keyword>
<dbReference type="PROSITE" id="PS51857">
    <property type="entry name" value="CSD_2"/>
    <property type="match status" value="1"/>
</dbReference>
<dbReference type="KEGG" id="apra:G3A50_01325"/>
<dbReference type="SUPFAM" id="SSF50249">
    <property type="entry name" value="Nucleic acid-binding proteins"/>
    <property type="match status" value="1"/>
</dbReference>
<comment type="subcellular location">
    <subcellularLocation>
        <location evidence="1 3">Cytoplasm</location>
    </subcellularLocation>
</comment>
<accession>A0A6P1YGT5</accession>
<dbReference type="InterPro" id="IPR012340">
    <property type="entry name" value="NA-bd_OB-fold"/>
</dbReference>
<dbReference type="InterPro" id="IPR019844">
    <property type="entry name" value="CSD_CS"/>
</dbReference>
<evidence type="ECO:0000256" key="3">
    <source>
        <dbReference type="RuleBase" id="RU000408"/>
    </source>
</evidence>
<dbReference type="Pfam" id="PF00313">
    <property type="entry name" value="CSD"/>
    <property type="match status" value="1"/>
</dbReference>
<dbReference type="PANTHER" id="PTHR11544">
    <property type="entry name" value="COLD SHOCK DOMAIN CONTAINING PROTEINS"/>
    <property type="match status" value="1"/>
</dbReference>
<dbReference type="PIRSF" id="PIRSF002599">
    <property type="entry name" value="Cold_shock_A"/>
    <property type="match status" value="1"/>
</dbReference>
<dbReference type="Proteomes" id="UP000464751">
    <property type="component" value="Chromosome"/>
</dbReference>
<feature type="domain" description="CSD" evidence="4">
    <location>
        <begin position="3"/>
        <end position="70"/>
    </location>
</feature>
<evidence type="ECO:0000259" key="4">
    <source>
        <dbReference type="PROSITE" id="PS51857"/>
    </source>
</evidence>
<dbReference type="SMART" id="SM00357">
    <property type="entry name" value="CSP"/>
    <property type="match status" value="1"/>
</dbReference>
<gene>
    <name evidence="5" type="ORF">G3A50_01325</name>
</gene>
<protein>
    <submittedName>
        <fullName evidence="5">Cold-shock protein</fullName>
    </submittedName>
</protein>
<dbReference type="PRINTS" id="PR00050">
    <property type="entry name" value="COLDSHOCK"/>
</dbReference>
<evidence type="ECO:0000313" key="6">
    <source>
        <dbReference type="Proteomes" id="UP000464751"/>
    </source>
</evidence>
<dbReference type="InterPro" id="IPR011129">
    <property type="entry name" value="CSD"/>
</dbReference>
<evidence type="ECO:0000256" key="2">
    <source>
        <dbReference type="ARBA" id="ARBA00022490"/>
    </source>
</evidence>
<dbReference type="EMBL" id="CP048630">
    <property type="protein sequence ID" value="QIB32489.1"/>
    <property type="molecule type" value="Genomic_DNA"/>
</dbReference>